<dbReference type="RefSeq" id="WP_005877440.1">
    <property type="nucleotide sequence ID" value="NZ_CABMNL010000001.1"/>
</dbReference>
<reference evidence="2" key="1">
    <citation type="submission" date="2011-10" db="EMBL/GenBank/DDBJ databases">
        <title>The Genome Sequence of Oxalobacter formigenes HOxBLS.</title>
        <authorList>
            <consortium name="The Broad Institute Genome Sequencing Platform"/>
            <person name="Earl A."/>
            <person name="Ward D."/>
            <person name="Feldgarden M."/>
            <person name="Gevers D."/>
            <person name="Allison M.J."/>
            <person name="Humphrey S."/>
            <person name="Young S.K."/>
            <person name="Zeng Q."/>
            <person name="Gargeya S."/>
            <person name="Fitzgerald M."/>
            <person name="Haas B."/>
            <person name="Abouelleil A."/>
            <person name="Alvarado L."/>
            <person name="Arachchi H.M."/>
            <person name="Berlin A."/>
            <person name="Brown A."/>
            <person name="Chapman S.B."/>
            <person name="Chen Z."/>
            <person name="Dunbar C."/>
            <person name="Freedman E."/>
            <person name="Gearin G."/>
            <person name="Goldberg J."/>
            <person name="Griggs A."/>
            <person name="Gujja S."/>
            <person name="Heiman D."/>
            <person name="Howarth C."/>
            <person name="Larson L."/>
            <person name="Lui A."/>
            <person name="MacDonald P.J.P."/>
            <person name="Montmayeur A."/>
            <person name="Murphy C."/>
            <person name="Neiman D."/>
            <person name="Pearson M."/>
            <person name="Priest M."/>
            <person name="Roberts A."/>
            <person name="Saif S."/>
            <person name="Shea T."/>
            <person name="Shenoy N."/>
            <person name="Sisk P."/>
            <person name="Stolte C."/>
            <person name="Sykes S."/>
            <person name="Wortman J."/>
            <person name="Nusbaum C."/>
            <person name="Birren B."/>
        </authorList>
    </citation>
    <scope>NUCLEOTIDE SEQUENCE [LARGE SCALE GENOMIC DNA]</scope>
    <source>
        <strain evidence="2">HOxBLS</strain>
    </source>
</reference>
<dbReference type="InterPro" id="IPR016181">
    <property type="entry name" value="Acyl_CoA_acyltransferase"/>
</dbReference>
<dbReference type="InterPro" id="IPR000182">
    <property type="entry name" value="GNAT_dom"/>
</dbReference>
<dbReference type="Proteomes" id="UP000003973">
    <property type="component" value="Unassembled WGS sequence"/>
</dbReference>
<organism evidence="2 3">
    <name type="scientific">Oxalobacter paraformigenes</name>
    <dbReference type="NCBI Taxonomy" id="556268"/>
    <lineage>
        <taxon>Bacteria</taxon>
        <taxon>Pseudomonadati</taxon>
        <taxon>Pseudomonadota</taxon>
        <taxon>Betaproteobacteria</taxon>
        <taxon>Burkholderiales</taxon>
        <taxon>Oxalobacteraceae</taxon>
        <taxon>Oxalobacter</taxon>
    </lineage>
</organism>
<dbReference type="CDD" id="cd04301">
    <property type="entry name" value="NAT_SF"/>
    <property type="match status" value="1"/>
</dbReference>
<name>C3X495_9BURK</name>
<evidence type="ECO:0000313" key="3">
    <source>
        <dbReference type="Proteomes" id="UP000003973"/>
    </source>
</evidence>
<keyword evidence="3" id="KW-1185">Reference proteome</keyword>
<comment type="caution">
    <text evidence="2">The sequence shown here is derived from an EMBL/GenBank/DDBJ whole genome shotgun (WGS) entry which is preliminary data.</text>
</comment>
<evidence type="ECO:0000313" key="2">
    <source>
        <dbReference type="EMBL" id="EEO28031.1"/>
    </source>
</evidence>
<protein>
    <recommendedName>
        <fullName evidence="1">N-acetyltransferase domain-containing protein</fullName>
    </recommendedName>
</protein>
<dbReference type="EMBL" id="ACDP02000007">
    <property type="protein sequence ID" value="EEO28031.1"/>
    <property type="molecule type" value="Genomic_DNA"/>
</dbReference>
<proteinExistence type="predicted"/>
<dbReference type="PROSITE" id="PS51186">
    <property type="entry name" value="GNAT"/>
    <property type="match status" value="1"/>
</dbReference>
<dbReference type="GO" id="GO:0016747">
    <property type="term" value="F:acyltransferase activity, transferring groups other than amino-acyl groups"/>
    <property type="evidence" value="ECO:0007669"/>
    <property type="project" value="InterPro"/>
</dbReference>
<dbReference type="AlphaFoldDB" id="C3X495"/>
<gene>
    <name evidence="2" type="ORF">OFAG_01184</name>
</gene>
<sequence>MRIERIAEDKRRFLPLLLIADPDEGMIGRYLDRGDLFALYDSGELKSVCVVTAESETVCELKNLATEETARNRGYATALIRHVLDVYRDRFSVMQVGTGDFPKTLRFYEQCGFVFSHRVAGFFTDHYPEPVFEEGVLLTDMVYLKQAL</sequence>
<feature type="domain" description="N-acetyltransferase" evidence="1">
    <location>
        <begin position="1"/>
        <end position="134"/>
    </location>
</feature>
<dbReference type="eggNOG" id="COG0456">
    <property type="taxonomic scope" value="Bacteria"/>
</dbReference>
<dbReference type="HOGENOM" id="CLU_108859_0_0_4"/>
<dbReference type="SUPFAM" id="SSF55729">
    <property type="entry name" value="Acyl-CoA N-acyltransferases (Nat)"/>
    <property type="match status" value="1"/>
</dbReference>
<accession>C3X495</accession>
<dbReference type="Pfam" id="PF00583">
    <property type="entry name" value="Acetyltransf_1"/>
    <property type="match status" value="1"/>
</dbReference>
<evidence type="ECO:0000259" key="1">
    <source>
        <dbReference type="PROSITE" id="PS51186"/>
    </source>
</evidence>
<dbReference type="Gene3D" id="3.40.630.30">
    <property type="match status" value="1"/>
</dbReference>